<gene>
    <name evidence="3" type="ORF">D1224_14045</name>
</gene>
<evidence type="ECO:0000259" key="2">
    <source>
        <dbReference type="Pfam" id="PF02517"/>
    </source>
</evidence>
<dbReference type="AlphaFoldDB" id="A0A399QVH7"/>
<feature type="transmembrane region" description="Helical" evidence="1">
    <location>
        <begin position="100"/>
        <end position="123"/>
    </location>
</feature>
<feature type="transmembrane region" description="Helical" evidence="1">
    <location>
        <begin position="21"/>
        <end position="42"/>
    </location>
</feature>
<feature type="transmembrane region" description="Helical" evidence="1">
    <location>
        <begin position="222"/>
        <end position="243"/>
    </location>
</feature>
<dbReference type="GO" id="GO:0006508">
    <property type="term" value="P:proteolysis"/>
    <property type="evidence" value="ECO:0007669"/>
    <property type="project" value="UniProtKB-KW"/>
</dbReference>
<dbReference type="InterPro" id="IPR052710">
    <property type="entry name" value="CAAX_protease"/>
</dbReference>
<sequence length="247" mass="26436">MESKPYNTPEALGREPFTAAFWTLCAPFLFPVLGAFLIGLAWPGFNQVINGTDRTTEAIGLLWTALAAIHLVHFAILSIWSERMGAGAFAGSMRASQNWIVASILLGPVILIAPNLIAALLAGGEQGWEYSRDVDTSFFARENWGIAYLVFALLLAPILEEVTFRGVALGALVVRGVPPFMAMALSSAAFTFLHLQYSIPALIVVFVAGMGFAWLRLKSGSMLVPILAHIAANSMITFLASLAPPAG</sequence>
<organism evidence="3 4">
    <name type="scientific">Henriciella barbarensis</name>
    <dbReference type="NCBI Taxonomy" id="86342"/>
    <lineage>
        <taxon>Bacteria</taxon>
        <taxon>Pseudomonadati</taxon>
        <taxon>Pseudomonadota</taxon>
        <taxon>Alphaproteobacteria</taxon>
        <taxon>Hyphomonadales</taxon>
        <taxon>Hyphomonadaceae</taxon>
        <taxon>Henriciella</taxon>
    </lineage>
</organism>
<protein>
    <submittedName>
        <fullName evidence="3">CPBP family intramembrane metalloprotease</fullName>
    </submittedName>
</protein>
<feature type="transmembrane region" description="Helical" evidence="1">
    <location>
        <begin position="197"/>
        <end position="215"/>
    </location>
</feature>
<dbReference type="Pfam" id="PF02517">
    <property type="entry name" value="Rce1-like"/>
    <property type="match status" value="1"/>
</dbReference>
<evidence type="ECO:0000313" key="3">
    <source>
        <dbReference type="EMBL" id="RIJ21429.1"/>
    </source>
</evidence>
<dbReference type="GO" id="GO:0008237">
    <property type="term" value="F:metallopeptidase activity"/>
    <property type="evidence" value="ECO:0007669"/>
    <property type="project" value="UniProtKB-KW"/>
</dbReference>
<keyword evidence="3" id="KW-0378">Hydrolase</keyword>
<evidence type="ECO:0000313" key="4">
    <source>
        <dbReference type="Proteomes" id="UP000265431"/>
    </source>
</evidence>
<dbReference type="InterPro" id="IPR003675">
    <property type="entry name" value="Rce1/LyrA-like_dom"/>
</dbReference>
<name>A0A399QVH7_9PROT</name>
<evidence type="ECO:0000256" key="1">
    <source>
        <dbReference type="SAM" id="Phobius"/>
    </source>
</evidence>
<feature type="transmembrane region" description="Helical" evidence="1">
    <location>
        <begin position="62"/>
        <end position="80"/>
    </location>
</feature>
<keyword evidence="1" id="KW-0472">Membrane</keyword>
<comment type="caution">
    <text evidence="3">The sequence shown here is derived from an EMBL/GenBank/DDBJ whole genome shotgun (WGS) entry which is preliminary data.</text>
</comment>
<accession>A0A399QVH7</accession>
<dbReference type="PANTHER" id="PTHR36435:SF1">
    <property type="entry name" value="CAAX AMINO TERMINAL PROTEASE FAMILY PROTEIN"/>
    <property type="match status" value="1"/>
</dbReference>
<dbReference type="OrthoDB" id="9782250at2"/>
<keyword evidence="3" id="KW-0645">Protease</keyword>
<proteinExistence type="predicted"/>
<feature type="domain" description="CAAX prenyl protease 2/Lysostaphin resistance protein A-like" evidence="2">
    <location>
        <begin position="144"/>
        <end position="235"/>
    </location>
</feature>
<dbReference type="EMBL" id="QWGB01000009">
    <property type="protein sequence ID" value="RIJ21429.1"/>
    <property type="molecule type" value="Genomic_DNA"/>
</dbReference>
<reference evidence="3 4" key="1">
    <citation type="submission" date="2018-08" db="EMBL/GenBank/DDBJ databases">
        <title>Henriciella mobilis sp. nov., isolated from seawater.</title>
        <authorList>
            <person name="Cheng H."/>
            <person name="Wu Y.-H."/>
            <person name="Xu X.-W."/>
            <person name="Guo L.-L."/>
        </authorList>
    </citation>
    <scope>NUCLEOTIDE SEQUENCE [LARGE SCALE GENOMIC DNA]</scope>
    <source>
        <strain evidence="3 4">CCUG66934</strain>
    </source>
</reference>
<dbReference type="GO" id="GO:0080120">
    <property type="term" value="P:CAAX-box protein maturation"/>
    <property type="evidence" value="ECO:0007669"/>
    <property type="project" value="UniProtKB-ARBA"/>
</dbReference>
<dbReference type="PANTHER" id="PTHR36435">
    <property type="entry name" value="SLR1288 PROTEIN"/>
    <property type="match status" value="1"/>
</dbReference>
<dbReference type="Proteomes" id="UP000265431">
    <property type="component" value="Unassembled WGS sequence"/>
</dbReference>
<keyword evidence="1" id="KW-0812">Transmembrane</keyword>
<keyword evidence="1" id="KW-1133">Transmembrane helix</keyword>
<dbReference type="GO" id="GO:0004175">
    <property type="term" value="F:endopeptidase activity"/>
    <property type="evidence" value="ECO:0007669"/>
    <property type="project" value="UniProtKB-ARBA"/>
</dbReference>
<keyword evidence="3" id="KW-0482">Metalloprotease</keyword>
<keyword evidence="4" id="KW-1185">Reference proteome</keyword>
<feature type="transmembrane region" description="Helical" evidence="1">
    <location>
        <begin position="143"/>
        <end position="159"/>
    </location>
</feature>
<feature type="transmembrane region" description="Helical" evidence="1">
    <location>
        <begin position="166"/>
        <end position="185"/>
    </location>
</feature>
<dbReference type="RefSeq" id="WP_119380581.1">
    <property type="nucleotide sequence ID" value="NZ_QWGB01000009.1"/>
</dbReference>